<name>A0ABT4SJP2_9ACTN</name>
<dbReference type="InterPro" id="IPR050268">
    <property type="entry name" value="NADH-dep_flavin_reductase"/>
</dbReference>
<dbReference type="PANTHER" id="PTHR30466">
    <property type="entry name" value="FLAVIN REDUCTASE"/>
    <property type="match status" value="1"/>
</dbReference>
<dbReference type="InterPro" id="IPR013785">
    <property type="entry name" value="Aldolase_TIM"/>
</dbReference>
<dbReference type="SUPFAM" id="SSF50475">
    <property type="entry name" value="FMN-binding split barrel"/>
    <property type="match status" value="1"/>
</dbReference>
<gene>
    <name evidence="3" type="ORF">OUY22_27845</name>
</gene>
<dbReference type="Proteomes" id="UP001144036">
    <property type="component" value="Unassembled WGS sequence"/>
</dbReference>
<accession>A0ABT4SJP2</accession>
<dbReference type="InterPro" id="IPR002563">
    <property type="entry name" value="Flavin_Rdtase-like_dom"/>
</dbReference>
<dbReference type="RefSeq" id="WP_270158139.1">
    <property type="nucleotide sequence ID" value="NZ_JAPNNL010000144.1"/>
</dbReference>
<protein>
    <submittedName>
        <fullName evidence="3">Flavin reductase</fullName>
    </submittedName>
</protein>
<dbReference type="InterPro" id="IPR012349">
    <property type="entry name" value="Split_barrel_FMN-bd"/>
</dbReference>
<comment type="caution">
    <text evidence="3">The sequence shown here is derived from an EMBL/GenBank/DDBJ whole genome shotgun (WGS) entry which is preliminary data.</text>
</comment>
<dbReference type="Gene3D" id="3.20.20.70">
    <property type="entry name" value="Aldolase class I"/>
    <property type="match status" value="1"/>
</dbReference>
<dbReference type="EMBL" id="JAPNNL010000144">
    <property type="protein sequence ID" value="MDA0637233.1"/>
    <property type="molecule type" value="Genomic_DNA"/>
</dbReference>
<reference evidence="3" key="1">
    <citation type="submission" date="2022-11" db="EMBL/GenBank/DDBJ databases">
        <title>Nonomuraea corallina sp. nov., a new species of the genus Nonomuraea isolated from sea side sediment in Thai sea.</title>
        <authorList>
            <person name="Ngamcharungchit C."/>
            <person name="Matsumoto A."/>
            <person name="Suriyachadkun C."/>
            <person name="Panbangred W."/>
            <person name="Inahashi Y."/>
            <person name="Intra B."/>
        </authorList>
    </citation>
    <scope>NUCLEOTIDE SEQUENCE</scope>
    <source>
        <strain evidence="3">MCN248</strain>
    </source>
</reference>
<dbReference type="PANTHER" id="PTHR30466:SF1">
    <property type="entry name" value="FMN REDUCTASE (NADH) RUTF"/>
    <property type="match status" value="1"/>
</dbReference>
<feature type="domain" description="Flavin reductase like" evidence="2">
    <location>
        <begin position="12"/>
        <end position="157"/>
    </location>
</feature>
<organism evidence="3 4">
    <name type="scientific">Nonomuraea corallina</name>
    <dbReference type="NCBI Taxonomy" id="2989783"/>
    <lineage>
        <taxon>Bacteria</taxon>
        <taxon>Bacillati</taxon>
        <taxon>Actinomycetota</taxon>
        <taxon>Actinomycetes</taxon>
        <taxon>Streptosporangiales</taxon>
        <taxon>Streptosporangiaceae</taxon>
        <taxon>Nonomuraea</taxon>
    </lineage>
</organism>
<keyword evidence="4" id="KW-1185">Reference proteome</keyword>
<proteinExistence type="predicted"/>
<evidence type="ECO:0000256" key="1">
    <source>
        <dbReference type="ARBA" id="ARBA00023002"/>
    </source>
</evidence>
<dbReference type="Pfam" id="PF01613">
    <property type="entry name" value="Flavin_Reduct"/>
    <property type="match status" value="1"/>
</dbReference>
<evidence type="ECO:0000313" key="3">
    <source>
        <dbReference type="EMBL" id="MDA0637233.1"/>
    </source>
</evidence>
<sequence>MTASGESFRAAMAQWPSGVVVVTTGPEGAWHGMTASSFTSVSLDPPMVLVCLAHHTRTHRLITERGFFAVSVLGKDQVAIGRRFAGQEAVADRFAGGSWIPAKTGAPVLADAVAWLDCRVAHAYPGGDHTIFVGEVAEAATPRRVAPVLFHSRAWGQLADPLPDRIGVADTGLLAVLRARGFTGDRLAGIARALRAAGSRVRLFDPDGADPYGEPPPPQDLDPATASALITEPAQVRAVAAAGAGVAEFTAGVASAGPGQAARVLEAAGRAGLTAVGHIAEAFARDRADHVVATVARLAELGCDEIGLEEGAVAATPVRVRGLLQDAAAAAGTATVRVALRERHGIGLVNALVAMKSGVRHFDTTLGGVDGALPAEDVLFLAGQLDVDTAVDRSVLIASAAELESTWGSVLPGRTYRFAN</sequence>
<dbReference type="SMART" id="SM00903">
    <property type="entry name" value="Flavin_Reduct"/>
    <property type="match status" value="1"/>
</dbReference>
<keyword evidence="1" id="KW-0560">Oxidoreductase</keyword>
<dbReference type="SUPFAM" id="SSF51569">
    <property type="entry name" value="Aldolase"/>
    <property type="match status" value="1"/>
</dbReference>
<evidence type="ECO:0000313" key="4">
    <source>
        <dbReference type="Proteomes" id="UP001144036"/>
    </source>
</evidence>
<evidence type="ECO:0000259" key="2">
    <source>
        <dbReference type="SMART" id="SM00903"/>
    </source>
</evidence>
<dbReference type="Gene3D" id="2.30.110.10">
    <property type="entry name" value="Electron Transport, Fmn-binding Protein, Chain A"/>
    <property type="match status" value="1"/>
</dbReference>